<dbReference type="Proteomes" id="UP001258017">
    <property type="component" value="Unassembled WGS sequence"/>
</dbReference>
<dbReference type="EMBL" id="JAIFRP010000087">
    <property type="protein sequence ID" value="KAK2579456.1"/>
    <property type="molecule type" value="Genomic_DNA"/>
</dbReference>
<protein>
    <submittedName>
        <fullName evidence="2">Uncharacterized protein</fullName>
    </submittedName>
</protein>
<reference evidence="2" key="1">
    <citation type="submission" date="2021-08" db="EMBL/GenBank/DDBJ databases">
        <authorList>
            <person name="Misof B."/>
            <person name="Oliver O."/>
            <person name="Podsiadlowski L."/>
            <person name="Donath A."/>
            <person name="Peters R."/>
            <person name="Mayer C."/>
            <person name="Rust J."/>
            <person name="Gunkel S."/>
            <person name="Lesny P."/>
            <person name="Martin S."/>
            <person name="Oeyen J.P."/>
            <person name="Petersen M."/>
            <person name="Panagiotis P."/>
            <person name="Wilbrandt J."/>
            <person name="Tanja T."/>
        </authorList>
    </citation>
    <scope>NUCLEOTIDE SEQUENCE</scope>
    <source>
        <strain evidence="2">GBR_01_08_01A</strain>
        <tissue evidence="2">Thorax + abdomen</tissue>
    </source>
</reference>
<keyword evidence="3" id="KW-1185">Reference proteome</keyword>
<feature type="compositionally biased region" description="Polar residues" evidence="1">
    <location>
        <begin position="212"/>
        <end position="232"/>
    </location>
</feature>
<evidence type="ECO:0000313" key="2">
    <source>
        <dbReference type="EMBL" id="KAK2579456.1"/>
    </source>
</evidence>
<evidence type="ECO:0000313" key="3">
    <source>
        <dbReference type="Proteomes" id="UP001258017"/>
    </source>
</evidence>
<name>A0AAD9RI04_9HYME</name>
<gene>
    <name evidence="2" type="ORF">KPH14_002662</name>
</gene>
<accession>A0AAD9RI04</accession>
<reference evidence="2" key="2">
    <citation type="journal article" date="2023" name="Commun. Biol.">
        <title>Intrasexual cuticular hydrocarbon dimorphism in a wasp sheds light on hydrocarbon biosynthesis genes in Hymenoptera.</title>
        <authorList>
            <person name="Moris V.C."/>
            <person name="Podsiadlowski L."/>
            <person name="Martin S."/>
            <person name="Oeyen J.P."/>
            <person name="Donath A."/>
            <person name="Petersen M."/>
            <person name="Wilbrandt J."/>
            <person name="Misof B."/>
            <person name="Liedtke D."/>
            <person name="Thamm M."/>
            <person name="Scheiner R."/>
            <person name="Schmitt T."/>
            <person name="Niehuis O."/>
        </authorList>
    </citation>
    <scope>NUCLEOTIDE SEQUENCE</scope>
    <source>
        <strain evidence="2">GBR_01_08_01A</strain>
    </source>
</reference>
<feature type="region of interest" description="Disordered" evidence="1">
    <location>
        <begin position="211"/>
        <end position="232"/>
    </location>
</feature>
<organism evidence="2 3">
    <name type="scientific">Odynerus spinipes</name>
    <dbReference type="NCBI Taxonomy" id="1348599"/>
    <lineage>
        <taxon>Eukaryota</taxon>
        <taxon>Metazoa</taxon>
        <taxon>Ecdysozoa</taxon>
        <taxon>Arthropoda</taxon>
        <taxon>Hexapoda</taxon>
        <taxon>Insecta</taxon>
        <taxon>Pterygota</taxon>
        <taxon>Neoptera</taxon>
        <taxon>Endopterygota</taxon>
        <taxon>Hymenoptera</taxon>
        <taxon>Apocrita</taxon>
        <taxon>Aculeata</taxon>
        <taxon>Vespoidea</taxon>
        <taxon>Vespidae</taxon>
        <taxon>Eumeninae</taxon>
        <taxon>Odynerus</taxon>
    </lineage>
</organism>
<evidence type="ECO:0000256" key="1">
    <source>
        <dbReference type="SAM" id="MobiDB-lite"/>
    </source>
</evidence>
<dbReference type="AlphaFoldDB" id="A0AAD9RI04"/>
<sequence>MLGETNVLPLALRRKQLSLNYAISVAASPNNPAHIFTATKENNEPPRKRNLPQPLNIRTQKHLQDIGMKKYTVREKRQLKTSPWTIHSLNTFHSDYNESSSKKKACAQEVHLKTDGTHSPNESRCTVTSPKETYTYLLPNSFSTSSCRLYAILMALSHIKNSKEDNFIIHTRGIDLKSIINSTKNVNPLIQEIIEAITELESRVSPPKITLCPSSSPSKNPKATQDPAQGNGITMTYDATSLPATYDDLKEVIKNNIKSLWNMSQQNYYPLSNIQPISNNIYQNNLASSLNRKHQTVLTRLRIGHTNFTHIRLITKEDPKMCDRCNIQITTNHIITECPKFQNERRKYSIPNDLQTILNSNKLSEQLFKFLKDINLFNQI</sequence>
<comment type="caution">
    <text evidence="2">The sequence shown here is derived from an EMBL/GenBank/DDBJ whole genome shotgun (WGS) entry which is preliminary data.</text>
</comment>
<proteinExistence type="predicted"/>